<feature type="domain" description="ABC transporter" evidence="8">
    <location>
        <begin position="524"/>
        <end position="762"/>
    </location>
</feature>
<dbReference type="SUPFAM" id="SSF52540">
    <property type="entry name" value="P-loop containing nucleoside triphosphate hydrolases"/>
    <property type="match status" value="1"/>
</dbReference>
<evidence type="ECO:0000256" key="2">
    <source>
        <dbReference type="ARBA" id="ARBA00022692"/>
    </source>
</evidence>
<evidence type="ECO:0000256" key="5">
    <source>
        <dbReference type="ARBA" id="ARBA00022989"/>
    </source>
</evidence>
<evidence type="ECO:0000256" key="6">
    <source>
        <dbReference type="ARBA" id="ARBA00023136"/>
    </source>
</evidence>
<dbReference type="GO" id="GO:0005524">
    <property type="term" value="F:ATP binding"/>
    <property type="evidence" value="ECO:0007669"/>
    <property type="project" value="UniProtKB-KW"/>
</dbReference>
<dbReference type="PANTHER" id="PTHR43394:SF1">
    <property type="entry name" value="ATP-BINDING CASSETTE SUB-FAMILY B MEMBER 10, MITOCHONDRIAL"/>
    <property type="match status" value="1"/>
</dbReference>
<keyword evidence="5 7" id="KW-1133">Transmembrane helix</keyword>
<dbReference type="PROSITE" id="PS50893">
    <property type="entry name" value="ABC_TRANSPORTER_2"/>
    <property type="match status" value="1"/>
</dbReference>
<evidence type="ECO:0000259" key="8">
    <source>
        <dbReference type="PROSITE" id="PS50893"/>
    </source>
</evidence>
<evidence type="ECO:0000313" key="10">
    <source>
        <dbReference type="EMBL" id="CAE0816221.1"/>
    </source>
</evidence>
<keyword evidence="6 7" id="KW-0472">Membrane</keyword>
<gene>
    <name evidence="10" type="ORF">EGYM00163_LOCUS27380</name>
</gene>
<dbReference type="Gene3D" id="3.40.50.300">
    <property type="entry name" value="P-loop containing nucleotide triphosphate hydrolases"/>
    <property type="match status" value="1"/>
</dbReference>
<feature type="transmembrane region" description="Helical" evidence="7">
    <location>
        <begin position="427"/>
        <end position="450"/>
    </location>
</feature>
<dbReference type="PROSITE" id="PS00211">
    <property type="entry name" value="ABC_TRANSPORTER_1"/>
    <property type="match status" value="1"/>
</dbReference>
<evidence type="ECO:0000256" key="1">
    <source>
        <dbReference type="ARBA" id="ARBA00004141"/>
    </source>
</evidence>
<dbReference type="GO" id="GO:0016020">
    <property type="term" value="C:membrane"/>
    <property type="evidence" value="ECO:0007669"/>
    <property type="project" value="UniProtKB-SubCell"/>
</dbReference>
<evidence type="ECO:0008006" key="11">
    <source>
        <dbReference type="Google" id="ProtNLM"/>
    </source>
</evidence>
<sequence length="774" mass="83768">MGNTLECESRRKPPVWLNALCNASYVEEEQEITTCYTTDEPSSSLKDEDEHVDTKQQAAMRDTTVQGTLTVAAAGVQMGCSLVLASTGGHVLLTTTLGALCAVRVLQVTYPIPTRCTLVAGSVGLGALGGDFLLQRMSAPAVHAGLTVAVLGAPIAMMCDKIVPLVKFKLAEALQAEKDTDDDSGVPQSPWHNLLMTSRVLVWASNDTLWWVGSYGTLIVGAAVSSTMPLATMNVLRALTTPGASVTNGLLFLTGTLVGSAALNALKGIVTSEAQTRFAVHLQKLAISNVLRQEMAWFDCQSTGAIFTQLGSVGSIRSLLSDLIPTVISTGVKLTTTIVILSQYDVKLAAICLISVPSDYFFSQWYSKFLKQYALEAQEITANNNNISLEMVQAAKTVHVFGAEDQQMGHYWDQVDELVKLRTRNNWILAGSSILSTAVPYGFSIVMFGYSGYLAQMGLLDITQLLTVAAYQSTLSSHFQSLIESYTSYGTLMGQCAKGFHFLNRLPRQKRGTHRPEQQLQGRIEFKNVQFGYQSSHDHVLEDFNLVIQPGECVALVGPSGGGKSTVINLLLGLYDPTRGTLTIDDHELCDYDPAWYYAHGVSAVNQNPVLFNSSVMDNIKMGLEEEDISEAQVEDAAKQANAHDFVMQMPDGYDTVVGKGGEFLSGGQRQRVAIARAVVRNPGILLLDEATSALDAESEHSVSEAIQRVMKGRTVVIVAHRLSTIQKADRILVISEGKIIEEGTHAQLLQTSGAYSTLVCSQLIADIPLEKPQ</sequence>
<dbReference type="InterPro" id="IPR017871">
    <property type="entry name" value="ABC_transporter-like_CS"/>
</dbReference>
<feature type="domain" description="ABC transmembrane type-1" evidence="9">
    <location>
        <begin position="218"/>
        <end position="491"/>
    </location>
</feature>
<dbReference type="GO" id="GO:0015421">
    <property type="term" value="F:ABC-type oligopeptide transporter activity"/>
    <property type="evidence" value="ECO:0007669"/>
    <property type="project" value="TreeGrafter"/>
</dbReference>
<keyword evidence="2 7" id="KW-0812">Transmembrane</keyword>
<dbReference type="PROSITE" id="PS50929">
    <property type="entry name" value="ABC_TM1F"/>
    <property type="match status" value="1"/>
</dbReference>
<dbReference type="AlphaFoldDB" id="A0A7S4FV80"/>
<dbReference type="Gene3D" id="1.20.1560.10">
    <property type="entry name" value="ABC transporter type 1, transmembrane domain"/>
    <property type="match status" value="1"/>
</dbReference>
<dbReference type="InterPro" id="IPR003439">
    <property type="entry name" value="ABC_transporter-like_ATP-bd"/>
</dbReference>
<dbReference type="InterPro" id="IPR003593">
    <property type="entry name" value="AAA+_ATPase"/>
</dbReference>
<dbReference type="SUPFAM" id="SSF90123">
    <property type="entry name" value="ABC transporter transmembrane region"/>
    <property type="match status" value="1"/>
</dbReference>
<proteinExistence type="predicted"/>
<dbReference type="InterPro" id="IPR036640">
    <property type="entry name" value="ABC1_TM_sf"/>
</dbReference>
<dbReference type="PANTHER" id="PTHR43394">
    <property type="entry name" value="ATP-DEPENDENT PERMEASE MDL1, MITOCHONDRIAL"/>
    <property type="match status" value="1"/>
</dbReference>
<dbReference type="SMART" id="SM00382">
    <property type="entry name" value="AAA"/>
    <property type="match status" value="1"/>
</dbReference>
<reference evidence="10" key="1">
    <citation type="submission" date="2021-01" db="EMBL/GenBank/DDBJ databases">
        <authorList>
            <person name="Corre E."/>
            <person name="Pelletier E."/>
            <person name="Niang G."/>
            <person name="Scheremetjew M."/>
            <person name="Finn R."/>
            <person name="Kale V."/>
            <person name="Holt S."/>
            <person name="Cochrane G."/>
            <person name="Meng A."/>
            <person name="Brown T."/>
            <person name="Cohen L."/>
        </authorList>
    </citation>
    <scope>NUCLEOTIDE SEQUENCE</scope>
    <source>
        <strain evidence="10">CCMP1594</strain>
    </source>
</reference>
<accession>A0A7S4FV80</accession>
<dbReference type="Pfam" id="PF00664">
    <property type="entry name" value="ABC_membrane"/>
    <property type="match status" value="1"/>
</dbReference>
<dbReference type="GO" id="GO:0016887">
    <property type="term" value="F:ATP hydrolysis activity"/>
    <property type="evidence" value="ECO:0007669"/>
    <property type="project" value="InterPro"/>
</dbReference>
<organism evidence="10">
    <name type="scientific">Eutreptiella gymnastica</name>
    <dbReference type="NCBI Taxonomy" id="73025"/>
    <lineage>
        <taxon>Eukaryota</taxon>
        <taxon>Discoba</taxon>
        <taxon>Euglenozoa</taxon>
        <taxon>Euglenida</taxon>
        <taxon>Spirocuta</taxon>
        <taxon>Euglenophyceae</taxon>
        <taxon>Eutreptiales</taxon>
        <taxon>Eutreptiaceae</taxon>
        <taxon>Eutreptiella</taxon>
    </lineage>
</organism>
<evidence type="ECO:0000256" key="7">
    <source>
        <dbReference type="SAM" id="Phobius"/>
    </source>
</evidence>
<name>A0A7S4FV80_9EUGL</name>
<dbReference type="EMBL" id="HBJA01078112">
    <property type="protein sequence ID" value="CAE0816221.1"/>
    <property type="molecule type" value="Transcribed_RNA"/>
</dbReference>
<dbReference type="FunFam" id="3.40.50.300:FF:000218">
    <property type="entry name" value="Multidrug ABC transporter ATP-binding protein"/>
    <property type="match status" value="1"/>
</dbReference>
<dbReference type="InterPro" id="IPR039421">
    <property type="entry name" value="Type_1_exporter"/>
</dbReference>
<dbReference type="Pfam" id="PF00005">
    <property type="entry name" value="ABC_tran"/>
    <property type="match status" value="1"/>
</dbReference>
<evidence type="ECO:0000256" key="4">
    <source>
        <dbReference type="ARBA" id="ARBA00022840"/>
    </source>
</evidence>
<keyword evidence="3" id="KW-0547">Nucleotide-binding</keyword>
<keyword evidence="4" id="KW-0067">ATP-binding</keyword>
<protein>
    <recommendedName>
        <fullName evidence="11">Bile salt export pump</fullName>
    </recommendedName>
</protein>
<comment type="subcellular location">
    <subcellularLocation>
        <location evidence="1">Membrane</location>
        <topology evidence="1">Multi-pass membrane protein</topology>
    </subcellularLocation>
</comment>
<dbReference type="InterPro" id="IPR027417">
    <property type="entry name" value="P-loop_NTPase"/>
</dbReference>
<dbReference type="InterPro" id="IPR011527">
    <property type="entry name" value="ABC1_TM_dom"/>
</dbReference>
<evidence type="ECO:0000259" key="9">
    <source>
        <dbReference type="PROSITE" id="PS50929"/>
    </source>
</evidence>
<evidence type="ECO:0000256" key="3">
    <source>
        <dbReference type="ARBA" id="ARBA00022741"/>
    </source>
</evidence>